<gene>
    <name evidence="1" type="ORF">BDY19DRAFT_722274</name>
</gene>
<protein>
    <submittedName>
        <fullName evidence="1">NAD-P-binding protein</fullName>
    </submittedName>
</protein>
<sequence>MPERVWVITGTNSGFGLAIARYALAQGDKVIGTVRSLEKFPASLKDFSAQPIVLDLNDSDETLKQAAESAIRIYGRVDVLVNNAGTNSAIGPVEELKLDNIRRQFQENLFGIVAFTQPFIAHFRVRRSGHIINISSMASHMNHPSLGAYCASKSAIDSFSESLAKEVSMFGVRVHIIEPGYFPTNIFVTHPNYTPGNASLQHVPVAPGLSKIYTDTAQGYNVLNIMPRMGEATGRVGDVDVLARRVYEVVTDTGMARELEVNERPRLRIPLGSDSGEGISSSLKAAIENHQAIEPIWRSTDIKRAKL</sequence>
<keyword evidence="2" id="KW-1185">Reference proteome</keyword>
<name>A0ACB8U924_9APHY</name>
<proteinExistence type="predicted"/>
<accession>A0ACB8U924</accession>
<organism evidence="1 2">
    <name type="scientific">Irpex rosettiformis</name>
    <dbReference type="NCBI Taxonomy" id="378272"/>
    <lineage>
        <taxon>Eukaryota</taxon>
        <taxon>Fungi</taxon>
        <taxon>Dikarya</taxon>
        <taxon>Basidiomycota</taxon>
        <taxon>Agaricomycotina</taxon>
        <taxon>Agaricomycetes</taxon>
        <taxon>Polyporales</taxon>
        <taxon>Irpicaceae</taxon>
        <taxon>Irpex</taxon>
    </lineage>
</organism>
<evidence type="ECO:0000313" key="1">
    <source>
        <dbReference type="EMBL" id="KAI0090609.1"/>
    </source>
</evidence>
<dbReference type="Proteomes" id="UP001055072">
    <property type="component" value="Unassembled WGS sequence"/>
</dbReference>
<evidence type="ECO:0000313" key="2">
    <source>
        <dbReference type="Proteomes" id="UP001055072"/>
    </source>
</evidence>
<reference evidence="1" key="1">
    <citation type="journal article" date="2021" name="Environ. Microbiol.">
        <title>Gene family expansions and transcriptome signatures uncover fungal adaptations to wood decay.</title>
        <authorList>
            <person name="Hage H."/>
            <person name="Miyauchi S."/>
            <person name="Viragh M."/>
            <person name="Drula E."/>
            <person name="Min B."/>
            <person name="Chaduli D."/>
            <person name="Navarro D."/>
            <person name="Favel A."/>
            <person name="Norest M."/>
            <person name="Lesage-Meessen L."/>
            <person name="Balint B."/>
            <person name="Merenyi Z."/>
            <person name="de Eugenio L."/>
            <person name="Morin E."/>
            <person name="Martinez A.T."/>
            <person name="Baldrian P."/>
            <person name="Stursova M."/>
            <person name="Martinez M.J."/>
            <person name="Novotny C."/>
            <person name="Magnuson J.K."/>
            <person name="Spatafora J.W."/>
            <person name="Maurice S."/>
            <person name="Pangilinan J."/>
            <person name="Andreopoulos W."/>
            <person name="LaButti K."/>
            <person name="Hundley H."/>
            <person name="Na H."/>
            <person name="Kuo A."/>
            <person name="Barry K."/>
            <person name="Lipzen A."/>
            <person name="Henrissat B."/>
            <person name="Riley R."/>
            <person name="Ahrendt S."/>
            <person name="Nagy L.G."/>
            <person name="Grigoriev I.V."/>
            <person name="Martin F."/>
            <person name="Rosso M.N."/>
        </authorList>
    </citation>
    <scope>NUCLEOTIDE SEQUENCE</scope>
    <source>
        <strain evidence="1">CBS 384.51</strain>
    </source>
</reference>
<comment type="caution">
    <text evidence="1">The sequence shown here is derived from an EMBL/GenBank/DDBJ whole genome shotgun (WGS) entry which is preliminary data.</text>
</comment>
<dbReference type="EMBL" id="MU274907">
    <property type="protein sequence ID" value="KAI0090609.1"/>
    <property type="molecule type" value="Genomic_DNA"/>
</dbReference>